<dbReference type="SUPFAM" id="SSF82714">
    <property type="entry name" value="Multidrug efflux transporter AcrB TolC docking domain, DN and DC subdomains"/>
    <property type="match status" value="2"/>
</dbReference>
<feature type="transmembrane region" description="Helical" evidence="1">
    <location>
        <begin position="425"/>
        <end position="446"/>
    </location>
</feature>
<protein>
    <submittedName>
        <fullName evidence="2">Efflux RND transporter permease subunit</fullName>
    </submittedName>
</protein>
<dbReference type="PRINTS" id="PR00702">
    <property type="entry name" value="ACRIFLAVINRP"/>
</dbReference>
<feature type="transmembrane region" description="Helical" evidence="1">
    <location>
        <begin position="986"/>
        <end position="1011"/>
    </location>
</feature>
<dbReference type="Gene3D" id="3.30.70.1320">
    <property type="entry name" value="Multidrug efflux transporter AcrB pore domain like"/>
    <property type="match status" value="1"/>
</dbReference>
<dbReference type="SUPFAM" id="SSF82693">
    <property type="entry name" value="Multidrug efflux transporter AcrB pore domain, PN1, PN2, PC1 and PC2 subdomains"/>
    <property type="match status" value="1"/>
</dbReference>
<dbReference type="Gene3D" id="1.20.1640.10">
    <property type="entry name" value="Multidrug efflux transporter AcrB transmembrane domain"/>
    <property type="match status" value="2"/>
</dbReference>
<evidence type="ECO:0000313" key="2">
    <source>
        <dbReference type="EMBL" id="TQV69672.1"/>
    </source>
</evidence>
<feature type="transmembrane region" description="Helical" evidence="1">
    <location>
        <begin position="961"/>
        <end position="980"/>
    </location>
</feature>
<sequence>MIAWFARNHVAANLLMITLLALGMLSLTQRIPLEVFPTLDPQRINVAVSLRGATPQETEEGVAIRVEEAIQDLEGIEQITSRSSEGSASINIEVEPGHDPRELLADVKSRVDAINTFPVNAEKPVISLAIRRAEVISIAVASIYGEREVKYQAEQIRDDLLRLPGVTQVELDSVRPYEIAIEVSESTLRNYDLTLVDISQAVANSSLDVSAGNIKTEGGDILIRASGQAYRRDDFDNIVVLTQPDGSLIRLKDIAQVYDGFEESSFRSRFNGKLAAFVDVYRVGDQSALGVAKKVKDYIAERQATMPEGFELSLWRDRSLIVEKRLQTLTQNAIQGGILVLILLTLFLRPTIAFWVFIGIPVSFMGAFIAMPFFGVTLNIFSLFAFLLVLGIVVDDAIVTGENIYTHLRRSESGLEAAIQGTREVAVPVTFGILTTIAAFLPIAFLEGRRGLLFAQIPVVVIPIFLFSLIESKLVLPAHLKSIKLRPDRQPGRLERWQQSFADGFEKMILRFYQPVLRWSLHNRYLTLVMFVGILMVIIALISNGWLRFTFFPRVQSEIATASLTMPTGTAFNITDAYVQRITDAAYRLKAQHRDPDTGLDIILDIQSSTGSNSSGGAHTGRVRLEVVAPEDRTSTITSSQLTRQWRDLIGVLPGVETLTFRAEIGRVSDPIDIQFSGNDLDTLSAIADKVKARLQLYPYVFDIADSLSDGKEELQLELTDEAYALGLSRADIINQVRQAFFGAEVQRIQRGRDDIRVMVRYPEAERSAIANLKDLRIKTADGRRVPLEQVALLKPGKSPAAIYRIDRYRTVNVTADVNKQQANMVVLQRDLQTYIDQLLAQNPDVKYSFEGEAKEQRESFGSLGLGIVFVLFIIYCLLAIPFKSYLQPLIVMSVIPFGIIGAVAGHLIMGKDLTLLSLLGMMALVGVVVNDSLVLVDFINKNKQGLSLQKAILNAGAARFRPVMLTSITTFIGLMPLLFEKSTQAQFLIPMAVSLGFGILFATFITLILVPVNYLVTAQLQSAVSDYLRQLRNPEPLAR</sequence>
<feature type="transmembrane region" description="Helical" evidence="1">
    <location>
        <begin position="525"/>
        <end position="547"/>
    </location>
</feature>
<dbReference type="InterPro" id="IPR027463">
    <property type="entry name" value="AcrB_DN_DC_subdom"/>
</dbReference>
<dbReference type="AlphaFoldDB" id="A0A545SXI2"/>
<feature type="transmembrane region" description="Helical" evidence="1">
    <location>
        <begin position="452"/>
        <end position="476"/>
    </location>
</feature>
<dbReference type="GO" id="GO:0005886">
    <property type="term" value="C:plasma membrane"/>
    <property type="evidence" value="ECO:0007669"/>
    <property type="project" value="TreeGrafter"/>
</dbReference>
<evidence type="ECO:0000313" key="3">
    <source>
        <dbReference type="Proteomes" id="UP000319732"/>
    </source>
</evidence>
<dbReference type="Gene3D" id="3.30.2090.10">
    <property type="entry name" value="Multidrug efflux transporter AcrB TolC docking domain, DN and DC subdomains"/>
    <property type="match status" value="2"/>
</dbReference>
<keyword evidence="1" id="KW-0812">Transmembrane</keyword>
<dbReference type="Gene3D" id="3.30.70.1430">
    <property type="entry name" value="Multidrug efflux transporter AcrB pore domain"/>
    <property type="match status" value="2"/>
</dbReference>
<feature type="transmembrane region" description="Helical" evidence="1">
    <location>
        <begin position="329"/>
        <end position="347"/>
    </location>
</feature>
<accession>A0A545SXI2</accession>
<name>A0A545SXI2_9GAMM</name>
<comment type="caution">
    <text evidence="2">The sequence shown here is derived from an EMBL/GenBank/DDBJ whole genome shotgun (WGS) entry which is preliminary data.</text>
</comment>
<gene>
    <name evidence="2" type="ORF">FKG94_23040</name>
</gene>
<feature type="transmembrane region" description="Helical" evidence="1">
    <location>
        <begin position="890"/>
        <end position="910"/>
    </location>
</feature>
<dbReference type="RefSeq" id="WP_142929311.1">
    <property type="nucleotide sequence ID" value="NZ_ML660105.1"/>
</dbReference>
<reference evidence="2 3" key="1">
    <citation type="submission" date="2019-06" db="EMBL/GenBank/DDBJ databases">
        <title>Whole genome sequence for Cellvibrionaceae sp. R142.</title>
        <authorList>
            <person name="Wang G."/>
        </authorList>
    </citation>
    <scope>NUCLEOTIDE SEQUENCE [LARGE SCALE GENOMIC DNA]</scope>
    <source>
        <strain evidence="2 3">R142</strain>
    </source>
</reference>
<evidence type="ECO:0000256" key="1">
    <source>
        <dbReference type="SAM" id="Phobius"/>
    </source>
</evidence>
<dbReference type="OrthoDB" id="5287122at2"/>
<proteinExistence type="predicted"/>
<keyword evidence="1" id="KW-1133">Transmembrane helix</keyword>
<feature type="transmembrane region" description="Helical" evidence="1">
    <location>
        <begin position="916"/>
        <end position="940"/>
    </location>
</feature>
<dbReference type="PANTHER" id="PTHR32063:SF33">
    <property type="entry name" value="RND SUPERFAMILY EFFLUX PUMP PERMEASE COMPONENT"/>
    <property type="match status" value="1"/>
</dbReference>
<dbReference type="SUPFAM" id="SSF82866">
    <property type="entry name" value="Multidrug efflux transporter AcrB transmembrane domain"/>
    <property type="match status" value="2"/>
</dbReference>
<dbReference type="GO" id="GO:0042910">
    <property type="term" value="F:xenobiotic transmembrane transporter activity"/>
    <property type="evidence" value="ECO:0007669"/>
    <property type="project" value="TreeGrafter"/>
</dbReference>
<dbReference type="EMBL" id="VHSG01000027">
    <property type="protein sequence ID" value="TQV69672.1"/>
    <property type="molecule type" value="Genomic_DNA"/>
</dbReference>
<dbReference type="InterPro" id="IPR001036">
    <property type="entry name" value="Acrflvin-R"/>
</dbReference>
<keyword evidence="1" id="KW-0472">Membrane</keyword>
<organism evidence="2 3">
    <name type="scientific">Exilibacterium tricleocarpae</name>
    <dbReference type="NCBI Taxonomy" id="2591008"/>
    <lineage>
        <taxon>Bacteria</taxon>
        <taxon>Pseudomonadati</taxon>
        <taxon>Pseudomonadota</taxon>
        <taxon>Gammaproteobacteria</taxon>
        <taxon>Cellvibrionales</taxon>
        <taxon>Cellvibrionaceae</taxon>
        <taxon>Exilibacterium</taxon>
    </lineage>
</organism>
<dbReference type="Proteomes" id="UP000319732">
    <property type="component" value="Unassembled WGS sequence"/>
</dbReference>
<feature type="transmembrane region" description="Helical" evidence="1">
    <location>
        <begin position="861"/>
        <end position="883"/>
    </location>
</feature>
<dbReference type="Pfam" id="PF00873">
    <property type="entry name" value="ACR_tran"/>
    <property type="match status" value="1"/>
</dbReference>
<keyword evidence="3" id="KW-1185">Reference proteome</keyword>
<dbReference type="Gene3D" id="3.30.70.1440">
    <property type="entry name" value="Multidrug efflux transporter AcrB pore domain"/>
    <property type="match status" value="1"/>
</dbReference>
<dbReference type="PANTHER" id="PTHR32063">
    <property type="match status" value="1"/>
</dbReference>